<evidence type="ECO:0000313" key="2">
    <source>
        <dbReference type="EMBL" id="CAG9294042.1"/>
    </source>
</evidence>
<sequence length="462" mass="49930">MRRNSMMDAVYLGILGWLSVSIPRIGAFQPLQATPMVHSRAVTGSVKASQGCNEEEKASENTRRGILASFALTSATAISPLRSGAANNPPSVYVPGIRPTAYLVDSTIPPTLLSFNNRKEASILKGLGQGSGTNKEAVLIDTVNLNNMLNKAVFGTIDAFSSVKGSQNDNVRGGPGYSSFVCLGLPSDTTVTDVELATSLVQAVIQPRKGKKTAVALWFAPFSAQASLDQYVNGGSEADLANTLSRTGVSEEIIRLYQPILQLSRQNSLDLIAMAPEAEDIATVRDRGIQFVDPNRRSQYVVDPEGFISLTNEPRFKLYTDRSLFKDFQPLNDKDTAGAFFAERILVHEAGATVMAKYGTQNLDSLVLAVAPTPDLRYLGGYNGRIPRVCAHFSGPSNQVGMNAVTTILLNPTARETLSASRYLRLEIGTGPDTLAYQTKVADYLWFSASPKVNLIPRLMDE</sequence>
<dbReference type="Pfam" id="PF04187">
    <property type="entry name" value="Cofac_haem_bdg"/>
    <property type="match status" value="1"/>
</dbReference>
<dbReference type="Gene3D" id="3.40.50.11550">
    <property type="match status" value="1"/>
</dbReference>
<proteinExistence type="predicted"/>
<evidence type="ECO:0000259" key="1">
    <source>
        <dbReference type="Pfam" id="PF04187"/>
    </source>
</evidence>
<dbReference type="EMBL" id="OU594950">
    <property type="protein sequence ID" value="CAG9294042.1"/>
    <property type="molecule type" value="Genomic_DNA"/>
</dbReference>
<protein>
    <recommendedName>
        <fullName evidence="1">Haem-binding uptake Tiki superfamily ChaN domain-containing protein</fullName>
    </recommendedName>
</protein>
<reference evidence="2" key="1">
    <citation type="submission" date="2022-02" db="EMBL/GenBank/DDBJ databases">
        <authorList>
            <person name="Giguere J D."/>
        </authorList>
    </citation>
    <scope>NUCLEOTIDE SEQUENCE</scope>
    <source>
        <strain evidence="2">CCAP 1055/1</strain>
    </source>
</reference>
<organism evidence="2">
    <name type="scientific">Phaeodactylum tricornutum</name>
    <name type="common">Diatom</name>
    <dbReference type="NCBI Taxonomy" id="2850"/>
    <lineage>
        <taxon>Eukaryota</taxon>
        <taxon>Sar</taxon>
        <taxon>Stramenopiles</taxon>
        <taxon>Ochrophyta</taxon>
        <taxon>Bacillariophyta</taxon>
        <taxon>Bacillariophyceae</taxon>
        <taxon>Bacillariophycidae</taxon>
        <taxon>Naviculales</taxon>
        <taxon>Phaeodactylaceae</taxon>
        <taxon>Phaeodactylum</taxon>
    </lineage>
</organism>
<dbReference type="SUPFAM" id="SSF159501">
    <property type="entry name" value="EreA/ChaN-like"/>
    <property type="match status" value="1"/>
</dbReference>
<name>A0A8J9SHI7_PHATR</name>
<gene>
    <name evidence="2" type="ORF">PTTT1_LOCUS53426</name>
</gene>
<dbReference type="AlphaFoldDB" id="A0A8J9SHI7"/>
<accession>A0A8J9SHI7</accession>
<dbReference type="Proteomes" id="UP000836788">
    <property type="component" value="Chromosome 9"/>
</dbReference>
<feature type="domain" description="Haem-binding uptake Tiki superfamily ChaN" evidence="1">
    <location>
        <begin position="193"/>
        <end position="367"/>
    </location>
</feature>
<dbReference type="InterPro" id="IPR007314">
    <property type="entry name" value="Cofac_haem-bd_dom"/>
</dbReference>